<dbReference type="InterPro" id="IPR002853">
    <property type="entry name" value="TFIIE_asu"/>
</dbReference>
<keyword evidence="9" id="KW-0804">Transcription</keyword>
<accession>A0A8C4RIV7</accession>
<comment type="subunit">
    <text evidence="12">Tetramer of two alpha and two beta chains. Interacts with TAF6/TAFII80. Interacts with ATF7IP. Interacts with SND1. Part of TBP-based Pol II pre-initiation complex (PIC), in which Pol II core assembles with general transcription factors and other specific initiation factors including GTF2E1, GTF2E2, GTF2F1, GTF2F2, TCEA1, ERCC2, ERCC3, GTF2H2, GTF2H3, GTF2H4, GTF2H5, GTF2A1, GTF2A2, GTF2B and TBP; this large multi-subunit PIC complex mediates DNA unwinding and targets Pol II core to the transcription start site where the first phosphodiester bond forms.</text>
</comment>
<keyword evidence="3" id="KW-0597">Phosphoprotein</keyword>
<keyword evidence="10" id="KW-0539">Nucleus</keyword>
<evidence type="ECO:0000256" key="6">
    <source>
        <dbReference type="ARBA" id="ARBA00022833"/>
    </source>
</evidence>
<comment type="subcellular location">
    <subcellularLocation>
        <location evidence="1">Nucleus</location>
    </subcellularLocation>
</comment>
<dbReference type="PANTHER" id="PTHR13097">
    <property type="entry name" value="TRANSCRIPTION INITIATION FACTOR IIE, ALPHA SUBUNIT"/>
    <property type="match status" value="1"/>
</dbReference>
<dbReference type="InterPro" id="IPR039997">
    <property type="entry name" value="TFE"/>
</dbReference>
<dbReference type="RefSeq" id="XP_028657917.1">
    <property type="nucleotide sequence ID" value="XM_028802084.2"/>
</dbReference>
<evidence type="ECO:0000256" key="15">
    <source>
        <dbReference type="SAM" id="MobiDB-lite"/>
    </source>
</evidence>
<evidence type="ECO:0000259" key="16">
    <source>
        <dbReference type="PROSITE" id="PS51344"/>
    </source>
</evidence>
<keyword evidence="5" id="KW-0863">Zinc-finger</keyword>
<evidence type="ECO:0000256" key="9">
    <source>
        <dbReference type="ARBA" id="ARBA00023163"/>
    </source>
</evidence>
<dbReference type="PROSITE" id="PS51344">
    <property type="entry name" value="HTH_TFE_IIE"/>
    <property type="match status" value="1"/>
</dbReference>
<feature type="region of interest" description="Disordered" evidence="15">
    <location>
        <begin position="280"/>
        <end position="305"/>
    </location>
</feature>
<reference evidence="17" key="1">
    <citation type="submission" date="2021-06" db="EMBL/GenBank/DDBJ databases">
        <authorList>
            <consortium name="Wellcome Sanger Institute Data Sharing"/>
        </authorList>
    </citation>
    <scope>NUCLEOTIDE SEQUENCE [LARGE SCALE GENOMIC DNA]</scope>
</reference>
<protein>
    <recommendedName>
        <fullName evidence="13">General transcription factor IIE subunit 1</fullName>
    </recommendedName>
    <alternativeName>
        <fullName evidence="14">Transcription initiation factor IIE subunit alpha</fullName>
    </alternativeName>
</protein>
<dbReference type="Gene3D" id="3.30.40.10">
    <property type="entry name" value="Zinc/RING finger domain, C3HC4 (zinc finger)"/>
    <property type="match status" value="1"/>
</dbReference>
<dbReference type="GO" id="GO:0005673">
    <property type="term" value="C:transcription factor TFIIE complex"/>
    <property type="evidence" value="ECO:0007669"/>
    <property type="project" value="TreeGrafter"/>
</dbReference>
<dbReference type="GeneTree" id="ENSGT00390000016696"/>
<feature type="compositionally biased region" description="Acidic residues" evidence="15">
    <location>
        <begin position="337"/>
        <end position="347"/>
    </location>
</feature>
<evidence type="ECO:0000256" key="12">
    <source>
        <dbReference type="ARBA" id="ARBA00065242"/>
    </source>
</evidence>
<evidence type="ECO:0000256" key="7">
    <source>
        <dbReference type="ARBA" id="ARBA00022990"/>
    </source>
</evidence>
<dbReference type="PANTHER" id="PTHR13097:SF10">
    <property type="entry name" value="HTH TFE_IIEALPHA-TYPE DOMAIN-CONTAINING PROTEIN"/>
    <property type="match status" value="1"/>
</dbReference>
<name>A0A8C4RIV7_ERPCA</name>
<keyword evidence="4" id="KW-0479">Metal-binding</keyword>
<dbReference type="InterPro" id="IPR024550">
    <property type="entry name" value="TFIIEa/SarR/Rpc3_HTH_dom"/>
</dbReference>
<dbReference type="Pfam" id="PF11521">
    <property type="entry name" value="TFIIE-A_C"/>
    <property type="match status" value="1"/>
</dbReference>
<evidence type="ECO:0000256" key="8">
    <source>
        <dbReference type="ARBA" id="ARBA00023015"/>
    </source>
</evidence>
<evidence type="ECO:0000256" key="3">
    <source>
        <dbReference type="ARBA" id="ARBA00022553"/>
    </source>
</evidence>
<evidence type="ECO:0000256" key="5">
    <source>
        <dbReference type="ARBA" id="ARBA00022771"/>
    </source>
</evidence>
<keyword evidence="8" id="KW-0805">Transcription regulation</keyword>
<dbReference type="GeneID" id="114651954"/>
<evidence type="ECO:0000256" key="2">
    <source>
        <dbReference type="ARBA" id="ARBA00008947"/>
    </source>
</evidence>
<evidence type="ECO:0000256" key="1">
    <source>
        <dbReference type="ARBA" id="ARBA00004123"/>
    </source>
</evidence>
<proteinExistence type="inferred from homology"/>
<sequence length="417" mass="47759">MATAEQEAPSEVPAALKRLAKYIVRGFYDLEHFLTLDLLIRFSCIKEDDLLLLLKFEKKQLRSVLATLKADKIIKSRMRVETTEDGKSTRHSFYYINYKVLVDVVKYRLDLVRRRIESDERESSNRASFRCPVCSSTFSDLEVNHLFDPGTGEFRCIYCCAEVQEDASALPKQDSRTLLAKFNEQIEPIYLLLREIEDVVLPFELLEPEPTEISGLMLSMDHMQPSSVKNRPEKWSKNRSVFNMYEQEVVVSLNDSTSEKVQHVQKVAKECPIWMTQSTVEEAPVETSERQTAGAYDENGNPSEPVNEVIQTLLIHEKKSVSNKVKAPNMRLRDSSESDTSESEEESLQSTSQSMKSMCTNLDEAEVDDETPMVLVAGQPHLYSEVSEHPELVSFMTPEEKETYIQIGKTMFQAMYD</sequence>
<reference evidence="17" key="3">
    <citation type="submission" date="2025-09" db="UniProtKB">
        <authorList>
            <consortium name="Ensembl"/>
        </authorList>
    </citation>
    <scope>IDENTIFICATION</scope>
</reference>
<dbReference type="Gene3D" id="6.10.140.1250">
    <property type="match status" value="1"/>
</dbReference>
<keyword evidence="6" id="KW-0862">Zinc</keyword>
<dbReference type="Proteomes" id="UP000694620">
    <property type="component" value="Chromosome 5"/>
</dbReference>
<keyword evidence="18" id="KW-1185">Reference proteome</keyword>
<evidence type="ECO:0000313" key="17">
    <source>
        <dbReference type="Ensembl" id="ENSECRP00000002602.1"/>
    </source>
</evidence>
<comment type="similarity">
    <text evidence="2">Belongs to the TFIIE alpha subunit family.</text>
</comment>
<keyword evidence="7" id="KW-0007">Acetylation</keyword>
<evidence type="ECO:0000256" key="13">
    <source>
        <dbReference type="ARBA" id="ARBA00073913"/>
    </source>
</evidence>
<dbReference type="Ensembl" id="ENSECRT00000002642.1">
    <property type="protein sequence ID" value="ENSECRP00000002602.1"/>
    <property type="gene ID" value="ENSECRG00000001775.1"/>
</dbReference>
<dbReference type="InterPro" id="IPR021600">
    <property type="entry name" value="TFIIE_asu_C"/>
</dbReference>
<evidence type="ECO:0000256" key="10">
    <source>
        <dbReference type="ARBA" id="ARBA00023242"/>
    </source>
</evidence>
<dbReference type="InterPro" id="IPR013083">
    <property type="entry name" value="Znf_RING/FYVE/PHD"/>
</dbReference>
<dbReference type="SMART" id="SM00531">
    <property type="entry name" value="TFIIE"/>
    <property type="match status" value="1"/>
</dbReference>
<organism evidence="17 18">
    <name type="scientific">Erpetoichthys calabaricus</name>
    <name type="common">Rope fish</name>
    <name type="synonym">Calamoichthys calabaricus</name>
    <dbReference type="NCBI Taxonomy" id="27687"/>
    <lineage>
        <taxon>Eukaryota</taxon>
        <taxon>Metazoa</taxon>
        <taxon>Chordata</taxon>
        <taxon>Craniata</taxon>
        <taxon>Vertebrata</taxon>
        <taxon>Euteleostomi</taxon>
        <taxon>Actinopterygii</taxon>
        <taxon>Polypteriformes</taxon>
        <taxon>Polypteridae</taxon>
        <taxon>Erpetoichthys</taxon>
    </lineage>
</organism>
<evidence type="ECO:0000256" key="4">
    <source>
        <dbReference type="ARBA" id="ARBA00022723"/>
    </source>
</evidence>
<dbReference type="GO" id="GO:0008270">
    <property type="term" value="F:zinc ion binding"/>
    <property type="evidence" value="ECO:0007669"/>
    <property type="project" value="UniProtKB-KW"/>
</dbReference>
<dbReference type="GO" id="GO:0006367">
    <property type="term" value="P:transcription initiation at RNA polymerase II promoter"/>
    <property type="evidence" value="ECO:0007669"/>
    <property type="project" value="InterPro"/>
</dbReference>
<comment type="function">
    <text evidence="11">Recruits TFIIH to the initiation complex and stimulates the RNA polymerase II C-terminal domain kinase and DNA-dependent ATPase activities of TFIIH. Both TFIIH and TFIIE are required for promoter clearance by RNA polymerase.</text>
</comment>
<dbReference type="AlphaFoldDB" id="A0A8C4RIV7"/>
<evidence type="ECO:0000256" key="14">
    <source>
        <dbReference type="ARBA" id="ARBA00080958"/>
    </source>
</evidence>
<dbReference type="OrthoDB" id="361102at2759"/>
<dbReference type="FunFam" id="3.30.40.10:FF:000087">
    <property type="entry name" value="General transcription factor IIE subunit 1"/>
    <property type="match status" value="1"/>
</dbReference>
<dbReference type="Pfam" id="PF02002">
    <property type="entry name" value="TFIIE_alpha"/>
    <property type="match status" value="1"/>
</dbReference>
<evidence type="ECO:0000256" key="11">
    <source>
        <dbReference type="ARBA" id="ARBA00025581"/>
    </source>
</evidence>
<dbReference type="SUPFAM" id="SSF57783">
    <property type="entry name" value="Zinc beta-ribbon"/>
    <property type="match status" value="1"/>
</dbReference>
<feature type="region of interest" description="Disordered" evidence="15">
    <location>
        <begin position="321"/>
        <end position="357"/>
    </location>
</feature>
<reference evidence="17" key="2">
    <citation type="submission" date="2025-08" db="UniProtKB">
        <authorList>
            <consortium name="Ensembl"/>
        </authorList>
    </citation>
    <scope>IDENTIFICATION</scope>
</reference>
<evidence type="ECO:0000313" key="18">
    <source>
        <dbReference type="Proteomes" id="UP000694620"/>
    </source>
</evidence>
<feature type="domain" description="HTH TFE/IIEalpha-type" evidence="16">
    <location>
        <begin position="16"/>
        <end position="106"/>
    </location>
</feature>
<gene>
    <name evidence="17" type="primary">LOC114651954</name>
</gene>
<dbReference type="InterPro" id="IPR017919">
    <property type="entry name" value="TFIIE/TFIIEa_HTH"/>
</dbReference>